<reference evidence="2 3" key="1">
    <citation type="submission" date="2024-02" db="EMBL/GenBank/DDBJ databases">
        <title>High-quality chromosome-scale genome assembly of Pensacola bahiagrass (Paspalum notatum Flugge var. saurae).</title>
        <authorList>
            <person name="Vega J.M."/>
            <person name="Podio M."/>
            <person name="Orjuela J."/>
            <person name="Siena L.A."/>
            <person name="Pessino S.C."/>
            <person name="Combes M.C."/>
            <person name="Mariac C."/>
            <person name="Albertini E."/>
            <person name="Pupilli F."/>
            <person name="Ortiz J.P.A."/>
            <person name="Leblanc O."/>
        </authorList>
    </citation>
    <scope>NUCLEOTIDE SEQUENCE [LARGE SCALE GENOMIC DNA]</scope>
    <source>
        <strain evidence="2">R1</strain>
        <tissue evidence="2">Leaf</tissue>
    </source>
</reference>
<proteinExistence type="predicted"/>
<dbReference type="Proteomes" id="UP001341281">
    <property type="component" value="Chromosome 10"/>
</dbReference>
<organism evidence="2 3">
    <name type="scientific">Paspalum notatum var. saurae</name>
    <dbReference type="NCBI Taxonomy" id="547442"/>
    <lineage>
        <taxon>Eukaryota</taxon>
        <taxon>Viridiplantae</taxon>
        <taxon>Streptophyta</taxon>
        <taxon>Embryophyta</taxon>
        <taxon>Tracheophyta</taxon>
        <taxon>Spermatophyta</taxon>
        <taxon>Magnoliopsida</taxon>
        <taxon>Liliopsida</taxon>
        <taxon>Poales</taxon>
        <taxon>Poaceae</taxon>
        <taxon>PACMAD clade</taxon>
        <taxon>Panicoideae</taxon>
        <taxon>Andropogonodae</taxon>
        <taxon>Paspaleae</taxon>
        <taxon>Paspalinae</taxon>
        <taxon>Paspalum</taxon>
    </lineage>
</organism>
<accession>A0AAQ3XET8</accession>
<evidence type="ECO:0000313" key="2">
    <source>
        <dbReference type="EMBL" id="WVZ96373.1"/>
    </source>
</evidence>
<sequence length="148" mass="15925">MRARRGGGIQRPATCTRGARRGNVGARCNGEGPGDRRPARAPVAAAGSSGRRPARAAPSTATAARRRQDRRLAHTRSDGGKTAASLPCSAFIYGKDSVLCSDRSHYRSDVCYLHGDVRTDPSTSSVLLYNAPRCRRRAAAAQGRHRRR</sequence>
<evidence type="ECO:0000256" key="1">
    <source>
        <dbReference type="SAM" id="MobiDB-lite"/>
    </source>
</evidence>
<name>A0AAQ3XET8_PASNO</name>
<protein>
    <submittedName>
        <fullName evidence="2">Uncharacterized protein</fullName>
    </submittedName>
</protein>
<feature type="region of interest" description="Disordered" evidence="1">
    <location>
        <begin position="1"/>
        <end position="82"/>
    </location>
</feature>
<keyword evidence="3" id="KW-1185">Reference proteome</keyword>
<dbReference type="AlphaFoldDB" id="A0AAQ3XET8"/>
<feature type="compositionally biased region" description="Low complexity" evidence="1">
    <location>
        <begin position="40"/>
        <end position="63"/>
    </location>
</feature>
<feature type="compositionally biased region" description="Basic and acidic residues" evidence="1">
    <location>
        <begin position="70"/>
        <end position="79"/>
    </location>
</feature>
<gene>
    <name evidence="2" type="ORF">U9M48_042024</name>
</gene>
<dbReference type="EMBL" id="CP144754">
    <property type="protein sequence ID" value="WVZ96373.1"/>
    <property type="molecule type" value="Genomic_DNA"/>
</dbReference>
<evidence type="ECO:0000313" key="3">
    <source>
        <dbReference type="Proteomes" id="UP001341281"/>
    </source>
</evidence>